<name>A0A2U8H0C9_9RHOO</name>
<gene>
    <name evidence="5" type="ORF">CEW87_06920</name>
</gene>
<evidence type="ECO:0000256" key="3">
    <source>
        <dbReference type="ARBA" id="ARBA00023163"/>
    </source>
</evidence>
<evidence type="ECO:0000259" key="4">
    <source>
        <dbReference type="PROSITE" id="PS01124"/>
    </source>
</evidence>
<dbReference type="InterPro" id="IPR018060">
    <property type="entry name" value="HTH_AraC"/>
</dbReference>
<dbReference type="EMBL" id="CP022188">
    <property type="protein sequence ID" value="AWI79118.1"/>
    <property type="molecule type" value="Genomic_DNA"/>
</dbReference>
<dbReference type="InterPro" id="IPR009057">
    <property type="entry name" value="Homeodomain-like_sf"/>
</dbReference>
<evidence type="ECO:0000313" key="5">
    <source>
        <dbReference type="EMBL" id="AWI79118.1"/>
    </source>
</evidence>
<protein>
    <submittedName>
        <fullName evidence="5">AraC family transcriptional regulator</fullName>
    </submittedName>
</protein>
<dbReference type="PROSITE" id="PS01124">
    <property type="entry name" value="HTH_ARAC_FAMILY_2"/>
    <property type="match status" value="1"/>
</dbReference>
<evidence type="ECO:0000256" key="2">
    <source>
        <dbReference type="ARBA" id="ARBA00023125"/>
    </source>
</evidence>
<dbReference type="AlphaFoldDB" id="A0A2U8H0C9"/>
<proteinExistence type="predicted"/>
<reference evidence="5 6" key="1">
    <citation type="submission" date="2017-06" db="EMBL/GenBank/DDBJ databases">
        <title>Azoarcus sp. TSNA42 complete genome sequence.</title>
        <authorList>
            <person name="Woo J.-H."/>
            <person name="Kim H.-S."/>
        </authorList>
    </citation>
    <scope>NUCLEOTIDE SEQUENCE [LARGE SCALE GENOMIC DNA]</scope>
    <source>
        <strain evidence="5 6">TSNA42</strain>
    </source>
</reference>
<keyword evidence="1" id="KW-0805">Transcription regulation</keyword>
<dbReference type="SMART" id="SM00342">
    <property type="entry name" value="HTH_ARAC"/>
    <property type="match status" value="1"/>
</dbReference>
<dbReference type="RefSeq" id="WP_108972029.1">
    <property type="nucleotide sequence ID" value="NZ_CP022188.1"/>
</dbReference>
<keyword evidence="3" id="KW-0804">Transcription</keyword>
<accession>A0A2U8H0C9</accession>
<dbReference type="PANTHER" id="PTHR43280:SF32">
    <property type="entry name" value="TRANSCRIPTIONAL REGULATORY PROTEIN"/>
    <property type="match status" value="1"/>
</dbReference>
<dbReference type="SUPFAM" id="SSF46689">
    <property type="entry name" value="Homeodomain-like"/>
    <property type="match status" value="1"/>
</dbReference>
<sequence length="308" mass="34828">MLPAAAIDTAHYRRYIEANVSLRRFPSGLGTRRHALWSERGGLPRALILLSTGRAVLSDSQDELELNGPALVLLSVRPQHFIRLAAGTPALVMSFSDVFVVDAIGKGAESVPLRYMAERPVVSSTVQDADLFEDVTHAFRAIERELARSEDASWRFLTAQLAVIMIQCWRLSGLEAAGRQSTSTQGAILMRFRHMVELHFREHWRIAQYAEALDISPDRLHDICVRTLKRTPLDLVHDRLAHEACQQLVRSGLSIEQVAEDLGFRNATHFSRFFRIRTNSTPARYRNSVVRNRSDKSATIERSFADWP</sequence>
<dbReference type="PANTHER" id="PTHR43280">
    <property type="entry name" value="ARAC-FAMILY TRANSCRIPTIONAL REGULATOR"/>
    <property type="match status" value="1"/>
</dbReference>
<dbReference type="GO" id="GO:0003700">
    <property type="term" value="F:DNA-binding transcription factor activity"/>
    <property type="evidence" value="ECO:0007669"/>
    <property type="project" value="InterPro"/>
</dbReference>
<dbReference type="OrthoDB" id="9803764at2"/>
<evidence type="ECO:0000256" key="1">
    <source>
        <dbReference type="ARBA" id="ARBA00023015"/>
    </source>
</evidence>
<organism evidence="5 6">
    <name type="scientific">Parazoarcus communis</name>
    <dbReference type="NCBI Taxonomy" id="41977"/>
    <lineage>
        <taxon>Bacteria</taxon>
        <taxon>Pseudomonadati</taxon>
        <taxon>Pseudomonadota</taxon>
        <taxon>Betaproteobacteria</taxon>
        <taxon>Rhodocyclales</taxon>
        <taxon>Zoogloeaceae</taxon>
        <taxon>Parazoarcus</taxon>
    </lineage>
</organism>
<feature type="domain" description="HTH araC/xylS-type" evidence="4">
    <location>
        <begin position="190"/>
        <end position="288"/>
    </location>
</feature>
<dbReference type="GO" id="GO:0043565">
    <property type="term" value="F:sequence-specific DNA binding"/>
    <property type="evidence" value="ECO:0007669"/>
    <property type="project" value="InterPro"/>
</dbReference>
<dbReference type="Pfam" id="PF12833">
    <property type="entry name" value="HTH_18"/>
    <property type="match status" value="1"/>
</dbReference>
<dbReference type="Proteomes" id="UP000244902">
    <property type="component" value="Chromosome"/>
</dbReference>
<evidence type="ECO:0000313" key="6">
    <source>
        <dbReference type="Proteomes" id="UP000244902"/>
    </source>
</evidence>
<dbReference type="Gene3D" id="1.10.10.60">
    <property type="entry name" value="Homeodomain-like"/>
    <property type="match status" value="1"/>
</dbReference>
<keyword evidence="2" id="KW-0238">DNA-binding</keyword>